<name>A0A914VIA6_9BILA</name>
<feature type="compositionally biased region" description="Basic and acidic residues" evidence="1">
    <location>
        <begin position="376"/>
        <end position="391"/>
    </location>
</feature>
<organism evidence="2 3">
    <name type="scientific">Plectus sambesii</name>
    <dbReference type="NCBI Taxonomy" id="2011161"/>
    <lineage>
        <taxon>Eukaryota</taxon>
        <taxon>Metazoa</taxon>
        <taxon>Ecdysozoa</taxon>
        <taxon>Nematoda</taxon>
        <taxon>Chromadorea</taxon>
        <taxon>Plectida</taxon>
        <taxon>Plectina</taxon>
        <taxon>Plectoidea</taxon>
        <taxon>Plectidae</taxon>
        <taxon>Plectus</taxon>
    </lineage>
</organism>
<feature type="compositionally biased region" description="Basic and acidic residues" evidence="1">
    <location>
        <begin position="550"/>
        <end position="562"/>
    </location>
</feature>
<feature type="region of interest" description="Disordered" evidence="1">
    <location>
        <begin position="193"/>
        <end position="285"/>
    </location>
</feature>
<feature type="compositionally biased region" description="Low complexity" evidence="1">
    <location>
        <begin position="84"/>
        <end position="93"/>
    </location>
</feature>
<feature type="region of interest" description="Disordered" evidence="1">
    <location>
        <begin position="81"/>
        <end position="173"/>
    </location>
</feature>
<accession>A0A914VIA6</accession>
<dbReference type="WBParaSite" id="PSAMB.scaffold200size66654.g3159.t1">
    <property type="protein sequence ID" value="PSAMB.scaffold200size66654.g3159.t1"/>
    <property type="gene ID" value="PSAMB.scaffold200size66654.g3159"/>
</dbReference>
<feature type="compositionally biased region" description="Basic and acidic residues" evidence="1">
    <location>
        <begin position="529"/>
        <end position="540"/>
    </location>
</feature>
<feature type="compositionally biased region" description="Low complexity" evidence="1">
    <location>
        <begin position="428"/>
        <end position="442"/>
    </location>
</feature>
<evidence type="ECO:0000313" key="3">
    <source>
        <dbReference type="WBParaSite" id="PSAMB.scaffold200size66654.g3159.t1"/>
    </source>
</evidence>
<feature type="compositionally biased region" description="Basic and acidic residues" evidence="1">
    <location>
        <begin position="450"/>
        <end position="459"/>
    </location>
</feature>
<reference evidence="3" key="1">
    <citation type="submission" date="2022-11" db="UniProtKB">
        <authorList>
            <consortium name="WormBaseParasite"/>
        </authorList>
    </citation>
    <scope>IDENTIFICATION</scope>
</reference>
<keyword evidence="2" id="KW-1185">Reference proteome</keyword>
<protein>
    <submittedName>
        <fullName evidence="3">Uncharacterized protein</fullName>
    </submittedName>
</protein>
<proteinExistence type="predicted"/>
<feature type="compositionally biased region" description="Low complexity" evidence="1">
    <location>
        <begin position="516"/>
        <end position="528"/>
    </location>
</feature>
<evidence type="ECO:0000313" key="2">
    <source>
        <dbReference type="Proteomes" id="UP000887566"/>
    </source>
</evidence>
<evidence type="ECO:0000256" key="1">
    <source>
        <dbReference type="SAM" id="MobiDB-lite"/>
    </source>
</evidence>
<feature type="region of interest" description="Disordered" evidence="1">
    <location>
        <begin position="361"/>
        <end position="565"/>
    </location>
</feature>
<feature type="region of interest" description="Disordered" evidence="1">
    <location>
        <begin position="1"/>
        <end position="27"/>
    </location>
</feature>
<sequence>MSESNGVSAADCSVHASGADYEDDMQRKLPDDASHMHARFGRRPMRARKSLGKGILDYYLTDLGWKAAEYAAGAVVSEQALLQSTSSVAARTRTSTRYRHSSGRSSSRPPSPDPIVHTSPTLIANRRRGSRKSLPSTVHAQMMDKPESPYSAMSNSGTPEPSKRRRGRPRKNAQSLFTDSHFAPSAQPIAVLFSPSFGDAGDKRDSSTDSASSEELGTTLVKKPLHDRSETPPLSNEWQSPMVKTPPYSPESRDSLARDANRDESTLKAEDNDDEQAFLKDHASRSADIKAERLASATFDTLDNADVKSEELTDSNGDILGISQAVRSTGDRPKNVKREYIFDIDADKFKHRMEISIKEMFSKTGETNAEGNEENDGSHGDKSTSRDRHNIGNEYEASDPHLADNAANSRPSSGSINTESAVAEQPGATQQVIQTATTAVDASSPSVRRSPSDALHDVRCTMIESPQRAPSDRQFPAKPASPIDEDAVSPSPLLIAQDDKLGYPPDSPDDEHSSQSHHSQADATADSTTDAKPELEREVDAAAADSPSKTWREADDKVSDTKGRRRSTACFLLRGSVLDAPSREAQCRLADDCCNKGLL</sequence>
<dbReference type="AlphaFoldDB" id="A0A914VIA6"/>
<feature type="compositionally biased region" description="Polar residues" evidence="1">
    <location>
        <begin position="406"/>
        <end position="420"/>
    </location>
</feature>
<feature type="compositionally biased region" description="Basic and acidic residues" evidence="1">
    <location>
        <begin position="251"/>
        <end position="270"/>
    </location>
</feature>
<dbReference type="Proteomes" id="UP000887566">
    <property type="component" value="Unplaced"/>
</dbReference>